<dbReference type="AlphaFoldDB" id="X1MJY8"/>
<feature type="domain" description="Response regulatory" evidence="2">
    <location>
        <begin position="1"/>
        <end position="114"/>
    </location>
</feature>
<dbReference type="CDD" id="cd17574">
    <property type="entry name" value="REC_OmpR"/>
    <property type="match status" value="1"/>
</dbReference>
<dbReference type="InterPro" id="IPR001789">
    <property type="entry name" value="Sig_transdc_resp-reg_receiver"/>
</dbReference>
<reference evidence="3" key="1">
    <citation type="journal article" date="2014" name="Front. Microbiol.">
        <title>High frequency of phylogenetically diverse reductive dehalogenase-homologous genes in deep subseafloor sedimentary metagenomes.</title>
        <authorList>
            <person name="Kawai M."/>
            <person name="Futagami T."/>
            <person name="Toyoda A."/>
            <person name="Takaki Y."/>
            <person name="Nishi S."/>
            <person name="Hori S."/>
            <person name="Arai W."/>
            <person name="Tsubouchi T."/>
            <person name="Morono Y."/>
            <person name="Uchiyama I."/>
            <person name="Ito T."/>
            <person name="Fujiyama A."/>
            <person name="Inagaki F."/>
            <person name="Takami H."/>
        </authorList>
    </citation>
    <scope>NUCLEOTIDE SEQUENCE</scope>
    <source>
        <strain evidence="3">Expedition CK06-06</strain>
    </source>
</reference>
<dbReference type="InterPro" id="IPR011006">
    <property type="entry name" value="CheY-like_superfamily"/>
</dbReference>
<dbReference type="Pfam" id="PF00072">
    <property type="entry name" value="Response_reg"/>
    <property type="match status" value="1"/>
</dbReference>
<evidence type="ECO:0000259" key="2">
    <source>
        <dbReference type="PROSITE" id="PS50110"/>
    </source>
</evidence>
<dbReference type="PANTHER" id="PTHR44591:SF3">
    <property type="entry name" value="RESPONSE REGULATORY DOMAIN-CONTAINING PROTEIN"/>
    <property type="match status" value="1"/>
</dbReference>
<name>X1MJY8_9ZZZZ</name>
<organism evidence="3">
    <name type="scientific">marine sediment metagenome</name>
    <dbReference type="NCBI Taxonomy" id="412755"/>
    <lineage>
        <taxon>unclassified sequences</taxon>
        <taxon>metagenomes</taxon>
        <taxon>ecological metagenomes</taxon>
    </lineage>
</organism>
<accession>X1MJY8</accession>
<dbReference type="SMART" id="SM00448">
    <property type="entry name" value="REC"/>
    <property type="match status" value="1"/>
</dbReference>
<keyword evidence="1" id="KW-0597">Phosphoprotein</keyword>
<gene>
    <name evidence="3" type="ORF">S06H3_36452</name>
</gene>
<dbReference type="EMBL" id="BARV01022084">
    <property type="protein sequence ID" value="GAI18386.1"/>
    <property type="molecule type" value="Genomic_DNA"/>
</dbReference>
<proteinExistence type="predicted"/>
<protein>
    <recommendedName>
        <fullName evidence="2">Response regulatory domain-containing protein</fullName>
    </recommendedName>
</protein>
<evidence type="ECO:0000256" key="1">
    <source>
        <dbReference type="ARBA" id="ARBA00022553"/>
    </source>
</evidence>
<dbReference type="InterPro" id="IPR050595">
    <property type="entry name" value="Bact_response_regulator"/>
</dbReference>
<dbReference type="PROSITE" id="PS50110">
    <property type="entry name" value="RESPONSE_REGULATORY"/>
    <property type="match status" value="1"/>
</dbReference>
<dbReference type="PANTHER" id="PTHR44591">
    <property type="entry name" value="STRESS RESPONSE REGULATOR PROTEIN 1"/>
    <property type="match status" value="1"/>
</dbReference>
<evidence type="ECO:0000313" key="3">
    <source>
        <dbReference type="EMBL" id="GAI18386.1"/>
    </source>
</evidence>
<comment type="caution">
    <text evidence="3">The sequence shown here is derived from an EMBL/GenBank/DDBJ whole genome shotgun (WGS) entry which is preliminary data.</text>
</comment>
<feature type="non-terminal residue" evidence="3">
    <location>
        <position position="1"/>
    </location>
</feature>
<dbReference type="SUPFAM" id="SSF52172">
    <property type="entry name" value="CheY-like"/>
    <property type="match status" value="1"/>
</dbReference>
<sequence length="116" mass="13009">IIEDDKFLRELITRKLTQENFEISEAFDGEEGLKKIKEKKPDLVLLDLILPGIDGFEVLAKVKDDPALASIPVIILSNLGQREDVEKGLKLGAVDYLVKAHFTPNEIIEKVKIALE</sequence>
<dbReference type="Gene3D" id="3.40.50.2300">
    <property type="match status" value="1"/>
</dbReference>
<dbReference type="GO" id="GO:0000160">
    <property type="term" value="P:phosphorelay signal transduction system"/>
    <property type="evidence" value="ECO:0007669"/>
    <property type="project" value="InterPro"/>
</dbReference>